<proteinExistence type="predicted"/>
<evidence type="ECO:0000313" key="2">
    <source>
        <dbReference type="Proteomes" id="UP000604825"/>
    </source>
</evidence>
<comment type="caution">
    <text evidence="1">The sequence shown here is derived from an EMBL/GenBank/DDBJ whole genome shotgun (WGS) entry which is preliminary data.</text>
</comment>
<protein>
    <submittedName>
        <fullName evidence="1">Uncharacterized protein</fullName>
    </submittedName>
</protein>
<reference evidence="1" key="1">
    <citation type="submission" date="2020-10" db="EMBL/GenBank/DDBJ databases">
        <authorList>
            <person name="Han B."/>
            <person name="Lu T."/>
            <person name="Zhao Q."/>
            <person name="Huang X."/>
            <person name="Zhao Y."/>
        </authorList>
    </citation>
    <scope>NUCLEOTIDE SEQUENCE</scope>
</reference>
<name>A0A811QDW7_9POAL</name>
<sequence>MESKGCVVYLMDILANTSCALWTSASSLILEVVVMGAAEAVNGGVNGWDAVAVIPFGLGCR</sequence>
<organism evidence="1 2">
    <name type="scientific">Miscanthus lutarioriparius</name>
    <dbReference type="NCBI Taxonomy" id="422564"/>
    <lineage>
        <taxon>Eukaryota</taxon>
        <taxon>Viridiplantae</taxon>
        <taxon>Streptophyta</taxon>
        <taxon>Embryophyta</taxon>
        <taxon>Tracheophyta</taxon>
        <taxon>Spermatophyta</taxon>
        <taxon>Magnoliopsida</taxon>
        <taxon>Liliopsida</taxon>
        <taxon>Poales</taxon>
        <taxon>Poaceae</taxon>
        <taxon>PACMAD clade</taxon>
        <taxon>Panicoideae</taxon>
        <taxon>Andropogonodae</taxon>
        <taxon>Andropogoneae</taxon>
        <taxon>Saccharinae</taxon>
        <taxon>Miscanthus</taxon>
    </lineage>
</organism>
<evidence type="ECO:0000313" key="1">
    <source>
        <dbReference type="EMBL" id="CAD6253946.1"/>
    </source>
</evidence>
<accession>A0A811QDW7</accession>
<dbReference type="EMBL" id="CAJGYO010000009">
    <property type="protein sequence ID" value="CAD6253946.1"/>
    <property type="molecule type" value="Genomic_DNA"/>
</dbReference>
<keyword evidence="2" id="KW-1185">Reference proteome</keyword>
<gene>
    <name evidence="1" type="ORF">NCGR_LOCUS37562</name>
</gene>
<dbReference type="Proteomes" id="UP000604825">
    <property type="component" value="Unassembled WGS sequence"/>
</dbReference>
<dbReference type="AlphaFoldDB" id="A0A811QDW7"/>